<gene>
    <name evidence="5" type="ORF">SPHA_7690</name>
</gene>
<feature type="domain" description="Alpha-2-macroglobulin RAP C-terminal" evidence="4">
    <location>
        <begin position="86"/>
        <end position="291"/>
    </location>
</feature>
<keyword evidence="1" id="KW-0175">Coiled coil</keyword>
<evidence type="ECO:0000256" key="1">
    <source>
        <dbReference type="SAM" id="Coils"/>
    </source>
</evidence>
<dbReference type="PANTHER" id="PTHR16560">
    <property type="entry name" value="ALPHA-2-MACROGLOBULIN RECEPTOR-ASSOCIATED PROTEIN"/>
    <property type="match status" value="1"/>
</dbReference>
<dbReference type="InterPro" id="IPR010483">
    <property type="entry name" value="Alpha_2_MRAP_C"/>
</dbReference>
<dbReference type="Proteomes" id="UP000597762">
    <property type="component" value="Unassembled WGS sequence"/>
</dbReference>
<dbReference type="GO" id="GO:0048019">
    <property type="term" value="F:receptor antagonist activity"/>
    <property type="evidence" value="ECO:0007669"/>
    <property type="project" value="InterPro"/>
</dbReference>
<name>A0A812AXQ8_ACAPH</name>
<sequence length="291" mass="35093">MIKIQQLWEKAKKRLSGTRLADCYAELKVQDKMHYDLKRLKHKDPEKGELKDLGVQEQLQYIMGKYNLGEHPDVKKLNLATKSDQFLNKDLKKLWKNAQYSGFTEEELKILEEEFHHHQKRLDEYDALRDELVRLEKTALNALENEDDLDTARQLYKQKNKETKIKHKQINEGFQSLEKRIYQDESHPHFTDFRVYQLYAMAKKTNMSPNELESFEEELKQFQRRIDKHETLKDMVRQSQSHFDKTVKDGKYPPKHTELEDKANVYDYKVKKYHDELHQRVDKLLFQHTEL</sequence>
<dbReference type="GO" id="GO:0008201">
    <property type="term" value="F:heparin binding"/>
    <property type="evidence" value="ECO:0007669"/>
    <property type="project" value="InterPro"/>
</dbReference>
<organism evidence="5 6">
    <name type="scientific">Acanthosepion pharaonis</name>
    <name type="common">Pharaoh cuttlefish</name>
    <name type="synonym">Sepia pharaonis</name>
    <dbReference type="NCBI Taxonomy" id="158019"/>
    <lineage>
        <taxon>Eukaryota</taxon>
        <taxon>Metazoa</taxon>
        <taxon>Spiralia</taxon>
        <taxon>Lophotrochozoa</taxon>
        <taxon>Mollusca</taxon>
        <taxon>Cephalopoda</taxon>
        <taxon>Coleoidea</taxon>
        <taxon>Decapodiformes</taxon>
        <taxon>Sepiida</taxon>
        <taxon>Sepiina</taxon>
        <taxon>Sepiidae</taxon>
        <taxon>Acanthosepion</taxon>
    </lineage>
</organism>
<feature type="domain" description="Alpha-2-macroglobulin receptor-associated protein" evidence="3">
    <location>
        <begin position="1"/>
        <end position="74"/>
    </location>
</feature>
<protein>
    <submittedName>
        <fullName evidence="5">LRPAP1</fullName>
    </submittedName>
</protein>
<dbReference type="OrthoDB" id="5817428at2759"/>
<evidence type="ECO:0000259" key="3">
    <source>
        <dbReference type="Pfam" id="PF06400"/>
    </source>
</evidence>
<dbReference type="Pfam" id="PF06400">
    <property type="entry name" value="Alpha-2-MRAP_N"/>
    <property type="match status" value="1"/>
</dbReference>
<evidence type="ECO:0000313" key="6">
    <source>
        <dbReference type="Proteomes" id="UP000597762"/>
    </source>
</evidence>
<dbReference type="InterPro" id="IPR009066">
    <property type="entry name" value="MG_RAP_rcpt_1"/>
</dbReference>
<feature type="region of interest" description="Disordered" evidence="2">
    <location>
        <begin position="237"/>
        <end position="256"/>
    </location>
</feature>
<reference evidence="5" key="1">
    <citation type="submission" date="2021-01" db="EMBL/GenBank/DDBJ databases">
        <authorList>
            <person name="Li R."/>
            <person name="Bekaert M."/>
        </authorList>
    </citation>
    <scope>NUCLEOTIDE SEQUENCE</scope>
    <source>
        <strain evidence="5">Farmed</strain>
    </source>
</reference>
<evidence type="ECO:0000313" key="5">
    <source>
        <dbReference type="EMBL" id="CAE1163470.1"/>
    </source>
</evidence>
<evidence type="ECO:0000259" key="4">
    <source>
        <dbReference type="Pfam" id="PF06401"/>
    </source>
</evidence>
<feature type="coiled-coil region" evidence="1">
    <location>
        <begin position="108"/>
        <end position="145"/>
    </location>
</feature>
<dbReference type="InterPro" id="IPR036744">
    <property type="entry name" value="RAP_sf"/>
</dbReference>
<dbReference type="Pfam" id="PF06401">
    <property type="entry name" value="Alpha-2-MRAP_C"/>
    <property type="match status" value="1"/>
</dbReference>
<dbReference type="GO" id="GO:0048259">
    <property type="term" value="P:regulation of receptor-mediated endocytosis"/>
    <property type="evidence" value="ECO:0007669"/>
    <property type="project" value="TreeGrafter"/>
</dbReference>
<dbReference type="EMBL" id="CAHIKZ030000247">
    <property type="protein sequence ID" value="CAE1163470.1"/>
    <property type="molecule type" value="Genomic_DNA"/>
</dbReference>
<dbReference type="InterPro" id="IPR038003">
    <property type="entry name" value="A2-macroglobuin_RAP"/>
</dbReference>
<dbReference type="PANTHER" id="PTHR16560:SF2">
    <property type="entry name" value="ALPHA-2-MACROGLOBULIN RECEPTOR-ASSOCIATED PROTEIN"/>
    <property type="match status" value="1"/>
</dbReference>
<dbReference type="SUPFAM" id="SSF47045">
    <property type="entry name" value="RAP domain-like"/>
    <property type="match status" value="3"/>
</dbReference>
<evidence type="ECO:0000256" key="2">
    <source>
        <dbReference type="SAM" id="MobiDB-lite"/>
    </source>
</evidence>
<dbReference type="GO" id="GO:0005783">
    <property type="term" value="C:endoplasmic reticulum"/>
    <property type="evidence" value="ECO:0007669"/>
    <property type="project" value="InterPro"/>
</dbReference>
<accession>A0A812AXQ8</accession>
<comment type="caution">
    <text evidence="5">The sequence shown here is derived from an EMBL/GenBank/DDBJ whole genome shotgun (WGS) entry which is preliminary data.</text>
</comment>
<keyword evidence="6" id="KW-1185">Reference proteome</keyword>
<dbReference type="AlphaFoldDB" id="A0A812AXQ8"/>
<dbReference type="GO" id="GO:0050750">
    <property type="term" value="F:low-density lipoprotein particle receptor binding"/>
    <property type="evidence" value="ECO:0007669"/>
    <property type="project" value="InterPro"/>
</dbReference>
<proteinExistence type="predicted"/>
<dbReference type="Gene3D" id="1.20.81.10">
    <property type="entry name" value="RAP domain"/>
    <property type="match status" value="3"/>
</dbReference>